<evidence type="ECO:0000313" key="1">
    <source>
        <dbReference type="Proteomes" id="UP000887564"/>
    </source>
</evidence>
<dbReference type="Proteomes" id="UP000887564">
    <property type="component" value="Unplaced"/>
</dbReference>
<name>A0A914R8H3_PAREQ</name>
<accession>A0A914R8H3</accession>
<protein>
    <submittedName>
        <fullName evidence="2">Uncharacterized protein</fullName>
    </submittedName>
</protein>
<proteinExistence type="predicted"/>
<dbReference type="WBParaSite" id="PEQ_0000276601-mRNA-1">
    <property type="protein sequence ID" value="PEQ_0000276601-mRNA-1"/>
    <property type="gene ID" value="PEQ_0000276601"/>
</dbReference>
<dbReference type="AlphaFoldDB" id="A0A914R8H3"/>
<organism evidence="1 2">
    <name type="scientific">Parascaris equorum</name>
    <name type="common">Equine roundworm</name>
    <dbReference type="NCBI Taxonomy" id="6256"/>
    <lineage>
        <taxon>Eukaryota</taxon>
        <taxon>Metazoa</taxon>
        <taxon>Ecdysozoa</taxon>
        <taxon>Nematoda</taxon>
        <taxon>Chromadorea</taxon>
        <taxon>Rhabditida</taxon>
        <taxon>Spirurina</taxon>
        <taxon>Ascaridomorpha</taxon>
        <taxon>Ascaridoidea</taxon>
        <taxon>Ascarididae</taxon>
        <taxon>Parascaris</taxon>
    </lineage>
</organism>
<reference evidence="2" key="1">
    <citation type="submission" date="2022-11" db="UniProtKB">
        <authorList>
            <consortium name="WormBaseParasite"/>
        </authorList>
    </citation>
    <scope>IDENTIFICATION</scope>
</reference>
<evidence type="ECO:0000313" key="2">
    <source>
        <dbReference type="WBParaSite" id="PEQ_0000276601-mRNA-1"/>
    </source>
</evidence>
<keyword evidence="1" id="KW-1185">Reference proteome</keyword>
<sequence>MLLHAFVACKNLFRQSICVAKTVLIHCRQLEIRSAVAATNILLAKRLVHRNLHTSLRLFSGSFHLPFTLQKFIIPVKKQQLEAL</sequence>